<dbReference type="InParanoid" id="D8LHL5"/>
<dbReference type="SMART" id="SM00387">
    <property type="entry name" value="HATPase_c"/>
    <property type="match status" value="1"/>
</dbReference>
<dbReference type="SUPFAM" id="SSF55874">
    <property type="entry name" value="ATPase domain of HSP90 chaperone/DNA topoisomerase II/histidine kinase"/>
    <property type="match status" value="1"/>
</dbReference>
<dbReference type="GO" id="GO:0000155">
    <property type="term" value="F:phosphorelay sensor kinase activity"/>
    <property type="evidence" value="ECO:0007669"/>
    <property type="project" value="InterPro"/>
</dbReference>
<dbReference type="InterPro" id="IPR005467">
    <property type="entry name" value="His_kinase_dom"/>
</dbReference>
<dbReference type="PROSITE" id="PS50110">
    <property type="entry name" value="RESPONSE_REGULATORY"/>
    <property type="match status" value="1"/>
</dbReference>
<gene>
    <name evidence="7" type="primary">HKR2</name>
    <name evidence="7" type="ORF">Esi_0197_0009</name>
</gene>
<dbReference type="PANTHER" id="PTHR43547">
    <property type="entry name" value="TWO-COMPONENT HISTIDINE KINASE"/>
    <property type="match status" value="1"/>
</dbReference>
<dbReference type="SMR" id="D8LHL5"/>
<dbReference type="AlphaFoldDB" id="D8LHL5"/>
<dbReference type="Pfam" id="PF00072">
    <property type="entry name" value="Response_reg"/>
    <property type="match status" value="1"/>
</dbReference>
<dbReference type="CDD" id="cd00082">
    <property type="entry name" value="HisKA"/>
    <property type="match status" value="1"/>
</dbReference>
<sequence>MATTSANLLEVSIESVIFSSYALLSTIVLVIYYRHKDYLDSRVNRILAVTFGLFLMLCAMTHLRAIWYDHISAPLSVSCAAVSFIAAICALCRVQSLDDYLTLRISTSKILRERTIQNLTAGYDLRCVAIDNSLVTGFINGYSGGFPVEFSGGIDIGNIIKMGDRFFRVVSAVMNTTSHRHWSELELAPSASSSGTTIFAYDATAEVHMSKEEERMNEMKMAMCMSTAHDVRTPLASLGIVISSLRSNADVDENYTKLLDEAIVNVEVLNLVATQFMDIGMMGAGVKIKGTIDALNVATMLNRIENVCSRLVNENVDARCEAQACVPPSLLTDVEWVWQILMNLVTNAAKYTHRGRIDVIVGYRDDCLELRVEDTGIGIDDSKKGAVFGKYVTHQTYGHASHGIGLYSVKTKVDALGGSCRVLDNPGGGTVFEVLIPAKVDKDIDTDSTSGSGRSVSLRESGDTPRGTCLIVDDTASIRKMMHHFLKKHDVDLACNGEEGLERLKKKEYDIVLMDISMPVMDGRKCLARFREWEAVNRSNRQRIYSMSANVIEVDAGFDGSLPKPMDAKRLRRLLQKRGSPMVHPV</sequence>
<dbReference type="InterPro" id="IPR036097">
    <property type="entry name" value="HisK_dim/P_sf"/>
</dbReference>
<evidence type="ECO:0000313" key="8">
    <source>
        <dbReference type="Proteomes" id="UP000002630"/>
    </source>
</evidence>
<evidence type="ECO:0000256" key="2">
    <source>
        <dbReference type="PROSITE-ProRule" id="PRU00169"/>
    </source>
</evidence>
<feature type="transmembrane region" description="Helical" evidence="4">
    <location>
        <begin position="16"/>
        <end position="34"/>
    </location>
</feature>
<keyword evidence="7" id="KW-0418">Kinase</keyword>
<dbReference type="Gene3D" id="3.40.50.2300">
    <property type="match status" value="1"/>
</dbReference>
<keyword evidence="4" id="KW-0472">Membrane</keyword>
<dbReference type="PANTHER" id="PTHR43547:SF2">
    <property type="entry name" value="HYBRID SIGNAL TRANSDUCTION HISTIDINE KINASE C"/>
    <property type="match status" value="1"/>
</dbReference>
<dbReference type="Proteomes" id="UP000002630">
    <property type="component" value="Linkage Group LG27"/>
</dbReference>
<dbReference type="Gene3D" id="3.30.565.10">
    <property type="entry name" value="Histidine kinase-like ATPase, C-terminal domain"/>
    <property type="match status" value="1"/>
</dbReference>
<keyword evidence="7" id="KW-0675">Receptor</keyword>
<dbReference type="InterPro" id="IPR036890">
    <property type="entry name" value="HATPase_C_sf"/>
</dbReference>
<evidence type="ECO:0000256" key="1">
    <source>
        <dbReference type="ARBA" id="ARBA00022553"/>
    </source>
</evidence>
<dbReference type="Gene3D" id="1.10.287.130">
    <property type="match status" value="1"/>
</dbReference>
<evidence type="ECO:0000256" key="4">
    <source>
        <dbReference type="SAM" id="Phobius"/>
    </source>
</evidence>
<name>D8LHL5_ECTSI</name>
<dbReference type="CDD" id="cd17546">
    <property type="entry name" value="REC_hyHK_CKI1_RcsC-like"/>
    <property type="match status" value="1"/>
</dbReference>
<evidence type="ECO:0000259" key="5">
    <source>
        <dbReference type="PROSITE" id="PS50109"/>
    </source>
</evidence>
<dbReference type="STRING" id="2880.D8LHL5"/>
<evidence type="ECO:0000259" key="6">
    <source>
        <dbReference type="PROSITE" id="PS50110"/>
    </source>
</evidence>
<keyword evidence="7" id="KW-0808">Transferase</keyword>
<protein>
    <submittedName>
        <fullName evidence="7">Histidine kinase receptor</fullName>
        <ecNumber evidence="7">2.7.13.3</ecNumber>
    </submittedName>
</protein>
<dbReference type="EMBL" id="FN649752">
    <property type="protein sequence ID" value="CBN79297.1"/>
    <property type="molecule type" value="Genomic_DNA"/>
</dbReference>
<evidence type="ECO:0000256" key="3">
    <source>
        <dbReference type="SAM" id="MobiDB-lite"/>
    </source>
</evidence>
<feature type="modified residue" description="4-aspartylphosphate" evidence="2">
    <location>
        <position position="515"/>
    </location>
</feature>
<keyword evidence="8" id="KW-1185">Reference proteome</keyword>
<dbReference type="SUPFAM" id="SSF47384">
    <property type="entry name" value="Homodimeric domain of signal transducing histidine kinase"/>
    <property type="match status" value="1"/>
</dbReference>
<dbReference type="InterPro" id="IPR004358">
    <property type="entry name" value="Sig_transdc_His_kin-like_C"/>
</dbReference>
<reference evidence="7 8" key="1">
    <citation type="journal article" date="2010" name="Nature">
        <title>The Ectocarpus genome and the independent evolution of multicellularity in brown algae.</title>
        <authorList>
            <person name="Cock J.M."/>
            <person name="Sterck L."/>
            <person name="Rouze P."/>
            <person name="Scornet D."/>
            <person name="Allen A.E."/>
            <person name="Amoutzias G."/>
            <person name="Anthouard V."/>
            <person name="Artiguenave F."/>
            <person name="Aury J.M."/>
            <person name="Badger J.H."/>
            <person name="Beszteri B."/>
            <person name="Billiau K."/>
            <person name="Bonnet E."/>
            <person name="Bothwell J.H."/>
            <person name="Bowler C."/>
            <person name="Boyen C."/>
            <person name="Brownlee C."/>
            <person name="Carrano C.J."/>
            <person name="Charrier B."/>
            <person name="Cho G.Y."/>
            <person name="Coelho S.M."/>
            <person name="Collen J."/>
            <person name="Corre E."/>
            <person name="Da Silva C."/>
            <person name="Delage L."/>
            <person name="Delaroque N."/>
            <person name="Dittami S.M."/>
            <person name="Doulbeau S."/>
            <person name="Elias M."/>
            <person name="Farnham G."/>
            <person name="Gachon C.M."/>
            <person name="Gschloessl B."/>
            <person name="Heesch S."/>
            <person name="Jabbari K."/>
            <person name="Jubin C."/>
            <person name="Kawai H."/>
            <person name="Kimura K."/>
            <person name="Kloareg B."/>
            <person name="Kupper F.C."/>
            <person name="Lang D."/>
            <person name="Le Bail A."/>
            <person name="Leblanc C."/>
            <person name="Lerouge P."/>
            <person name="Lohr M."/>
            <person name="Lopez P.J."/>
            <person name="Martens C."/>
            <person name="Maumus F."/>
            <person name="Michel G."/>
            <person name="Miranda-Saavedra D."/>
            <person name="Morales J."/>
            <person name="Moreau H."/>
            <person name="Motomura T."/>
            <person name="Nagasato C."/>
            <person name="Napoli C.A."/>
            <person name="Nelson D.R."/>
            <person name="Nyvall-Collen P."/>
            <person name="Peters A.F."/>
            <person name="Pommier C."/>
            <person name="Potin P."/>
            <person name="Poulain J."/>
            <person name="Quesneville H."/>
            <person name="Read B."/>
            <person name="Rensing S.A."/>
            <person name="Ritter A."/>
            <person name="Rousvoal S."/>
            <person name="Samanta M."/>
            <person name="Samson G."/>
            <person name="Schroeder D.C."/>
            <person name="Segurens B."/>
            <person name="Strittmatter M."/>
            <person name="Tonon T."/>
            <person name="Tregear J.W."/>
            <person name="Valentin K."/>
            <person name="von Dassow P."/>
            <person name="Yamagishi T."/>
            <person name="Van de Peer Y."/>
            <person name="Wincker P."/>
        </authorList>
    </citation>
    <scope>NUCLEOTIDE SEQUENCE [LARGE SCALE GENOMIC DNA]</scope>
    <source>
        <strain evidence="8">Ec32 / CCAP1310/4</strain>
    </source>
</reference>
<keyword evidence="1 2" id="KW-0597">Phosphoprotein</keyword>
<keyword evidence="4" id="KW-0812">Transmembrane</keyword>
<dbReference type="InterPro" id="IPR003594">
    <property type="entry name" value="HATPase_dom"/>
</dbReference>
<dbReference type="EMBL" id="FN648372">
    <property type="protein sequence ID" value="CBN79297.1"/>
    <property type="molecule type" value="Genomic_DNA"/>
</dbReference>
<dbReference type="SMART" id="SM00448">
    <property type="entry name" value="REC"/>
    <property type="match status" value="1"/>
</dbReference>
<feature type="transmembrane region" description="Helical" evidence="4">
    <location>
        <begin position="46"/>
        <end position="67"/>
    </location>
</feature>
<dbReference type="PRINTS" id="PR00344">
    <property type="entry name" value="BCTRLSENSOR"/>
</dbReference>
<accession>D8LHL5</accession>
<dbReference type="SUPFAM" id="SSF52172">
    <property type="entry name" value="CheY-like"/>
    <property type="match status" value="1"/>
</dbReference>
<dbReference type="InterPro" id="IPR011006">
    <property type="entry name" value="CheY-like_superfamily"/>
</dbReference>
<feature type="domain" description="Histidine kinase" evidence="5">
    <location>
        <begin position="226"/>
        <end position="440"/>
    </location>
</feature>
<dbReference type="InterPro" id="IPR001789">
    <property type="entry name" value="Sig_transdc_resp-reg_receiver"/>
</dbReference>
<feature type="domain" description="Response regulatory" evidence="6">
    <location>
        <begin position="468"/>
        <end position="579"/>
    </location>
</feature>
<dbReference type="EC" id="2.7.13.3" evidence="7"/>
<dbReference type="OrthoDB" id="287671at2759"/>
<feature type="region of interest" description="Disordered" evidence="3">
    <location>
        <begin position="445"/>
        <end position="464"/>
    </location>
</feature>
<dbReference type="PROSITE" id="PS50109">
    <property type="entry name" value="HIS_KIN"/>
    <property type="match status" value="1"/>
</dbReference>
<dbReference type="eggNOG" id="KOG0519">
    <property type="taxonomic scope" value="Eukaryota"/>
</dbReference>
<dbReference type="Pfam" id="PF02518">
    <property type="entry name" value="HATPase_c"/>
    <property type="match status" value="1"/>
</dbReference>
<proteinExistence type="predicted"/>
<evidence type="ECO:0000313" key="7">
    <source>
        <dbReference type="EMBL" id="CBN79297.1"/>
    </source>
</evidence>
<keyword evidence="4" id="KW-1133">Transmembrane helix</keyword>
<organism evidence="7 8">
    <name type="scientific">Ectocarpus siliculosus</name>
    <name type="common">Brown alga</name>
    <name type="synonym">Conferva siliculosa</name>
    <dbReference type="NCBI Taxonomy" id="2880"/>
    <lineage>
        <taxon>Eukaryota</taxon>
        <taxon>Sar</taxon>
        <taxon>Stramenopiles</taxon>
        <taxon>Ochrophyta</taxon>
        <taxon>PX clade</taxon>
        <taxon>Phaeophyceae</taxon>
        <taxon>Ectocarpales</taxon>
        <taxon>Ectocarpaceae</taxon>
        <taxon>Ectocarpus</taxon>
    </lineage>
</organism>
<dbReference type="InterPro" id="IPR003661">
    <property type="entry name" value="HisK_dim/P_dom"/>
</dbReference>